<dbReference type="Gene3D" id="3.30.40.10">
    <property type="entry name" value="Zinc/RING finger domain, C3HC4 (zinc finger)"/>
    <property type="match status" value="1"/>
</dbReference>
<gene>
    <name evidence="7" type="ORF">C2S53_003228</name>
</gene>
<evidence type="ECO:0000256" key="5">
    <source>
        <dbReference type="SAM" id="MobiDB-lite"/>
    </source>
</evidence>
<evidence type="ECO:0000256" key="1">
    <source>
        <dbReference type="ARBA" id="ARBA00022723"/>
    </source>
</evidence>
<dbReference type="SMART" id="SM00249">
    <property type="entry name" value="PHD"/>
    <property type="match status" value="1"/>
</dbReference>
<organism evidence="7 8">
    <name type="scientific">Perilla frutescens var. hirtella</name>
    <name type="common">Perilla citriodora</name>
    <name type="synonym">Perilla setoyensis</name>
    <dbReference type="NCBI Taxonomy" id="608512"/>
    <lineage>
        <taxon>Eukaryota</taxon>
        <taxon>Viridiplantae</taxon>
        <taxon>Streptophyta</taxon>
        <taxon>Embryophyta</taxon>
        <taxon>Tracheophyta</taxon>
        <taxon>Spermatophyta</taxon>
        <taxon>Magnoliopsida</taxon>
        <taxon>eudicotyledons</taxon>
        <taxon>Gunneridae</taxon>
        <taxon>Pentapetalae</taxon>
        <taxon>asterids</taxon>
        <taxon>lamiids</taxon>
        <taxon>Lamiales</taxon>
        <taxon>Lamiaceae</taxon>
        <taxon>Nepetoideae</taxon>
        <taxon>Elsholtzieae</taxon>
        <taxon>Perilla</taxon>
    </lineage>
</organism>
<evidence type="ECO:0000256" key="4">
    <source>
        <dbReference type="PROSITE-ProRule" id="PRU00146"/>
    </source>
</evidence>
<dbReference type="InterPro" id="IPR011011">
    <property type="entry name" value="Znf_FYVE_PHD"/>
</dbReference>
<evidence type="ECO:0000313" key="8">
    <source>
        <dbReference type="Proteomes" id="UP001190926"/>
    </source>
</evidence>
<proteinExistence type="predicted"/>
<accession>A0AAD4PDY5</accession>
<dbReference type="Proteomes" id="UP001190926">
    <property type="component" value="Unassembled WGS sequence"/>
</dbReference>
<dbReference type="PROSITE" id="PS50016">
    <property type="entry name" value="ZF_PHD_2"/>
    <property type="match status" value="1"/>
</dbReference>
<keyword evidence="8" id="KW-1185">Reference proteome</keyword>
<feature type="domain" description="PHD-type" evidence="6">
    <location>
        <begin position="64"/>
        <end position="113"/>
    </location>
</feature>
<evidence type="ECO:0000256" key="3">
    <source>
        <dbReference type="ARBA" id="ARBA00022833"/>
    </source>
</evidence>
<evidence type="ECO:0000256" key="2">
    <source>
        <dbReference type="ARBA" id="ARBA00022771"/>
    </source>
</evidence>
<dbReference type="AlphaFoldDB" id="A0AAD4PDY5"/>
<comment type="caution">
    <text evidence="7">The sequence shown here is derived from an EMBL/GenBank/DDBJ whole genome shotgun (WGS) entry which is preliminary data.</text>
</comment>
<dbReference type="PANTHER" id="PTHR47177:SF3">
    <property type="entry name" value="F18C1.6 PROTEIN"/>
    <property type="match status" value="1"/>
</dbReference>
<name>A0AAD4PDY5_PERFH</name>
<dbReference type="SUPFAM" id="SSF57903">
    <property type="entry name" value="FYVE/PHD zinc finger"/>
    <property type="match status" value="1"/>
</dbReference>
<evidence type="ECO:0000259" key="6">
    <source>
        <dbReference type="PROSITE" id="PS50016"/>
    </source>
</evidence>
<dbReference type="Pfam" id="PF00628">
    <property type="entry name" value="PHD"/>
    <property type="match status" value="1"/>
</dbReference>
<feature type="region of interest" description="Disordered" evidence="5">
    <location>
        <begin position="116"/>
        <end position="136"/>
    </location>
</feature>
<evidence type="ECO:0000313" key="7">
    <source>
        <dbReference type="EMBL" id="KAH6835377.1"/>
    </source>
</evidence>
<dbReference type="InterPro" id="IPR019787">
    <property type="entry name" value="Znf_PHD-finger"/>
</dbReference>
<sequence>MEWSKVESCCPLCKQRFSTISKPLQVVGVGDHSLRDVIIVVPECDQVYQPSVEELRGYLNPYEDAPCTKCHQGGEIALMLLCDLCDSAAHTYCVGLGSEVPDGNWYCVVCRPTRPVSSNDQPLPTPHHGENNNLCDGSSPIVSIRETIDHNKLYVPETPFSQETMPCASLSYSQTADSSVSGSIALTENERRIIQQQIHFIPP</sequence>
<dbReference type="PANTHER" id="PTHR47177">
    <property type="entry name" value="F18C1.6 PROTEIN"/>
    <property type="match status" value="1"/>
</dbReference>
<dbReference type="GO" id="GO:0008270">
    <property type="term" value="F:zinc ion binding"/>
    <property type="evidence" value="ECO:0007669"/>
    <property type="project" value="UniProtKB-KW"/>
</dbReference>
<dbReference type="InterPro" id="IPR013083">
    <property type="entry name" value="Znf_RING/FYVE/PHD"/>
</dbReference>
<keyword evidence="3" id="KW-0862">Zinc</keyword>
<dbReference type="InterPro" id="IPR001965">
    <property type="entry name" value="Znf_PHD"/>
</dbReference>
<dbReference type="EMBL" id="SDAM02000035">
    <property type="protein sequence ID" value="KAH6835377.1"/>
    <property type="molecule type" value="Genomic_DNA"/>
</dbReference>
<protein>
    <submittedName>
        <fullName evidence="7">RING/U-box protein</fullName>
    </submittedName>
</protein>
<keyword evidence="2 4" id="KW-0863">Zinc-finger</keyword>
<keyword evidence="1" id="KW-0479">Metal-binding</keyword>
<reference evidence="7 8" key="1">
    <citation type="journal article" date="2021" name="Nat. Commun.">
        <title>Incipient diploidization of the medicinal plant Perilla within 10,000 years.</title>
        <authorList>
            <person name="Zhang Y."/>
            <person name="Shen Q."/>
            <person name="Leng L."/>
            <person name="Zhang D."/>
            <person name="Chen S."/>
            <person name="Shi Y."/>
            <person name="Ning Z."/>
            <person name="Chen S."/>
        </authorList>
    </citation>
    <scope>NUCLEOTIDE SEQUENCE [LARGE SCALE GENOMIC DNA]</scope>
    <source>
        <strain evidence="8">cv. PC099</strain>
    </source>
</reference>